<dbReference type="PROSITE" id="PS51354">
    <property type="entry name" value="GLUTAREDOXIN_2"/>
    <property type="match status" value="1"/>
</dbReference>
<dbReference type="CDD" id="cd02976">
    <property type="entry name" value="NrdH"/>
    <property type="match status" value="1"/>
</dbReference>
<reference evidence="2 3" key="1">
    <citation type="submission" date="2017-01" db="EMBL/GenBank/DDBJ databases">
        <title>Draft genome sequence of Bacillus oleronius.</title>
        <authorList>
            <person name="Allam M."/>
        </authorList>
    </citation>
    <scope>NUCLEOTIDE SEQUENCE [LARGE SCALE GENOMIC DNA]</scope>
    <source>
        <strain evidence="2 3">DSM 9356</strain>
    </source>
</reference>
<dbReference type="InterPro" id="IPR036249">
    <property type="entry name" value="Thioredoxin-like_sf"/>
</dbReference>
<accession>A0A8E2LFE4</accession>
<gene>
    <name evidence="2" type="ORF">BWZ43_12410</name>
</gene>
<dbReference type="AlphaFoldDB" id="A0A8E2LFE4"/>
<protein>
    <submittedName>
        <fullName evidence="2">NrdH-redoxin</fullName>
    </submittedName>
</protein>
<dbReference type="GO" id="GO:0045454">
    <property type="term" value="P:cell redox homeostasis"/>
    <property type="evidence" value="ECO:0007669"/>
    <property type="project" value="TreeGrafter"/>
</dbReference>
<proteinExistence type="predicted"/>
<dbReference type="GO" id="GO:0009055">
    <property type="term" value="F:electron transfer activity"/>
    <property type="evidence" value="ECO:0007669"/>
    <property type="project" value="TreeGrafter"/>
</dbReference>
<dbReference type="Pfam" id="PF00462">
    <property type="entry name" value="Glutaredoxin"/>
    <property type="match status" value="1"/>
</dbReference>
<dbReference type="InterPro" id="IPR051548">
    <property type="entry name" value="Grx-like_ET"/>
</dbReference>
<dbReference type="PANTHER" id="PTHR34386:SF1">
    <property type="entry name" value="GLUTAREDOXIN-LIKE PROTEIN NRDH"/>
    <property type="match status" value="1"/>
</dbReference>
<evidence type="ECO:0000313" key="3">
    <source>
        <dbReference type="Proteomes" id="UP000189761"/>
    </source>
</evidence>
<dbReference type="RefSeq" id="WP_071977364.1">
    <property type="nucleotide sequence ID" value="NZ_CP065424.1"/>
</dbReference>
<dbReference type="PANTHER" id="PTHR34386">
    <property type="entry name" value="GLUTAREDOXIN"/>
    <property type="match status" value="1"/>
</dbReference>
<organism evidence="2 3">
    <name type="scientific">Heyndrickxia oleronia</name>
    <dbReference type="NCBI Taxonomy" id="38875"/>
    <lineage>
        <taxon>Bacteria</taxon>
        <taxon>Bacillati</taxon>
        <taxon>Bacillota</taxon>
        <taxon>Bacilli</taxon>
        <taxon>Bacillales</taxon>
        <taxon>Bacillaceae</taxon>
        <taxon>Heyndrickxia</taxon>
    </lineage>
</organism>
<dbReference type="Proteomes" id="UP000189761">
    <property type="component" value="Unassembled WGS sequence"/>
</dbReference>
<evidence type="ECO:0000259" key="1">
    <source>
        <dbReference type="Pfam" id="PF00462"/>
    </source>
</evidence>
<keyword evidence="3" id="KW-1185">Reference proteome</keyword>
<dbReference type="SUPFAM" id="SSF52833">
    <property type="entry name" value="Thioredoxin-like"/>
    <property type="match status" value="1"/>
</dbReference>
<feature type="domain" description="Glutaredoxin" evidence="1">
    <location>
        <begin position="4"/>
        <end position="63"/>
    </location>
</feature>
<evidence type="ECO:0000313" key="2">
    <source>
        <dbReference type="EMBL" id="OOP68079.1"/>
    </source>
</evidence>
<comment type="caution">
    <text evidence="2">The sequence shown here is derived from an EMBL/GenBank/DDBJ whole genome shotgun (WGS) entry which is preliminary data.</text>
</comment>
<dbReference type="Gene3D" id="3.40.30.10">
    <property type="entry name" value="Glutaredoxin"/>
    <property type="match status" value="1"/>
</dbReference>
<sequence length="77" mass="8907">MEPVTVYTTNQCVYCVMLKNFLLDQNIPFKEINVDQNPRIVQKLIDMTGKMGVPQIEINGKWVVGYDPNQIMKAFEN</sequence>
<dbReference type="InterPro" id="IPR002109">
    <property type="entry name" value="Glutaredoxin"/>
</dbReference>
<name>A0A8E2LFE4_9BACI</name>
<dbReference type="EMBL" id="MTLA01000137">
    <property type="protein sequence ID" value="OOP68079.1"/>
    <property type="molecule type" value="Genomic_DNA"/>
</dbReference>